<dbReference type="CDD" id="cd02511">
    <property type="entry name" value="Beta4Glucosyltransferase"/>
    <property type="match status" value="1"/>
</dbReference>
<reference evidence="2 3" key="1">
    <citation type="journal article" date="2016" name="Nat. Commun.">
        <title>Thousands of microbial genomes shed light on interconnected biogeochemical processes in an aquifer system.</title>
        <authorList>
            <person name="Anantharaman K."/>
            <person name="Brown C.T."/>
            <person name="Hug L.A."/>
            <person name="Sharon I."/>
            <person name="Castelle C.J."/>
            <person name="Probst A.J."/>
            <person name="Thomas B.C."/>
            <person name="Singh A."/>
            <person name="Wilkins M.J."/>
            <person name="Karaoz U."/>
            <person name="Brodie E.L."/>
            <person name="Williams K.H."/>
            <person name="Hubbard S.S."/>
            <person name="Banfield J.F."/>
        </authorList>
    </citation>
    <scope>NUCLEOTIDE SEQUENCE [LARGE SCALE GENOMIC DNA]</scope>
</reference>
<evidence type="ECO:0000313" key="2">
    <source>
        <dbReference type="EMBL" id="OGM25910.1"/>
    </source>
</evidence>
<organism evidence="2 3">
    <name type="scientific">Candidatus Woesebacteria bacterium RIFCSPHIGHO2_01_FULL_39_28</name>
    <dbReference type="NCBI Taxonomy" id="1802496"/>
    <lineage>
        <taxon>Bacteria</taxon>
        <taxon>Candidatus Woeseibacteriota</taxon>
    </lineage>
</organism>
<protein>
    <recommendedName>
        <fullName evidence="1">Glycosyltransferase 2-like domain-containing protein</fullName>
    </recommendedName>
</protein>
<dbReference type="InterPro" id="IPR029044">
    <property type="entry name" value="Nucleotide-diphossugar_trans"/>
</dbReference>
<accession>A0A1F7YFG2</accession>
<evidence type="ECO:0000313" key="3">
    <source>
        <dbReference type="Proteomes" id="UP000178851"/>
    </source>
</evidence>
<dbReference type="Pfam" id="PF00535">
    <property type="entry name" value="Glycos_transf_2"/>
    <property type="match status" value="1"/>
</dbReference>
<proteinExistence type="predicted"/>
<dbReference type="PANTHER" id="PTHR43630">
    <property type="entry name" value="POLY-BETA-1,6-N-ACETYL-D-GLUCOSAMINE SYNTHASE"/>
    <property type="match status" value="1"/>
</dbReference>
<comment type="caution">
    <text evidence="2">The sequence shown here is derived from an EMBL/GenBank/DDBJ whole genome shotgun (WGS) entry which is preliminary data.</text>
</comment>
<dbReference type="EMBL" id="MGGI01000018">
    <property type="protein sequence ID" value="OGM25910.1"/>
    <property type="molecule type" value="Genomic_DNA"/>
</dbReference>
<evidence type="ECO:0000259" key="1">
    <source>
        <dbReference type="Pfam" id="PF00535"/>
    </source>
</evidence>
<feature type="domain" description="Glycosyltransferase 2-like" evidence="1">
    <location>
        <begin position="9"/>
        <end position="122"/>
    </location>
</feature>
<gene>
    <name evidence="2" type="ORF">A2627_02180</name>
</gene>
<sequence length="258" mass="30378">MEIKIKNLTVIIIAKNEEKKIENCLKSISWAGEILLIDNGSTDKTAKIAKSFGTKIFSLKKANHAQLRNLGLEKATGNWILYIDADERATTDFEKELSSIINNKLSINYSAFAIPRRNIILRKEMKHGGWWPDYVKRVFLKKTLIKWDGELHEEPVISGKYGYFNSPLIHVKHDNFSEMVEKSNIWSEIEAKLLYEANHPKMAWWRFLRIMISEIWYRLIVLKGFLDGPEGVIYAFYQMWYRFLVYAKLWEIQIQIKK</sequence>
<dbReference type="PANTHER" id="PTHR43630:SF2">
    <property type="entry name" value="GLYCOSYLTRANSFERASE"/>
    <property type="match status" value="1"/>
</dbReference>
<dbReference type="InterPro" id="IPR001173">
    <property type="entry name" value="Glyco_trans_2-like"/>
</dbReference>
<dbReference type="SUPFAM" id="SSF53448">
    <property type="entry name" value="Nucleotide-diphospho-sugar transferases"/>
    <property type="match status" value="1"/>
</dbReference>
<name>A0A1F7YFG2_9BACT</name>
<dbReference type="Proteomes" id="UP000178851">
    <property type="component" value="Unassembled WGS sequence"/>
</dbReference>
<dbReference type="AlphaFoldDB" id="A0A1F7YFG2"/>
<dbReference type="Gene3D" id="3.90.550.10">
    <property type="entry name" value="Spore Coat Polysaccharide Biosynthesis Protein SpsA, Chain A"/>
    <property type="match status" value="1"/>
</dbReference>